<reference evidence="1" key="1">
    <citation type="journal article" date="2023" name="Science">
        <title>Genome structures resolve the early diversification of teleost fishes.</title>
        <authorList>
            <person name="Parey E."/>
            <person name="Louis A."/>
            <person name="Montfort J."/>
            <person name="Bouchez O."/>
            <person name="Roques C."/>
            <person name="Iampietro C."/>
            <person name="Lluch J."/>
            <person name="Castinel A."/>
            <person name="Donnadieu C."/>
            <person name="Desvignes T."/>
            <person name="Floi Bucao C."/>
            <person name="Jouanno E."/>
            <person name="Wen M."/>
            <person name="Mejri S."/>
            <person name="Dirks R."/>
            <person name="Jansen H."/>
            <person name="Henkel C."/>
            <person name="Chen W.J."/>
            <person name="Zahm M."/>
            <person name="Cabau C."/>
            <person name="Klopp C."/>
            <person name="Thompson A.W."/>
            <person name="Robinson-Rechavi M."/>
            <person name="Braasch I."/>
            <person name="Lecointre G."/>
            <person name="Bobe J."/>
            <person name="Postlethwait J.H."/>
            <person name="Berthelot C."/>
            <person name="Roest Crollius H."/>
            <person name="Guiguen Y."/>
        </authorList>
    </citation>
    <scope>NUCLEOTIDE SEQUENCE</scope>
    <source>
        <strain evidence="1">Concon-B</strain>
    </source>
</reference>
<comment type="caution">
    <text evidence="1">The sequence shown here is derived from an EMBL/GenBank/DDBJ whole genome shotgun (WGS) entry which is preliminary data.</text>
</comment>
<dbReference type="Proteomes" id="UP001152803">
    <property type="component" value="Unassembled WGS sequence"/>
</dbReference>
<proteinExistence type="predicted"/>
<protein>
    <submittedName>
        <fullName evidence="1">Uncharacterized protein</fullName>
    </submittedName>
</protein>
<name>A0A9Q1E0N4_CONCO</name>
<keyword evidence="2" id="KW-1185">Reference proteome</keyword>
<gene>
    <name evidence="1" type="ORF">COCON_G00001240</name>
</gene>
<evidence type="ECO:0000313" key="1">
    <source>
        <dbReference type="EMBL" id="KAJ8287465.1"/>
    </source>
</evidence>
<dbReference type="AlphaFoldDB" id="A0A9Q1E0N4"/>
<accession>A0A9Q1E0N4</accession>
<dbReference type="EMBL" id="JAFJMO010000001">
    <property type="protein sequence ID" value="KAJ8287465.1"/>
    <property type="molecule type" value="Genomic_DNA"/>
</dbReference>
<sequence length="64" mass="7152">METLLTVNQDLISTSQLKSSTFAVPVTALRTGFNQVQIEECPQLAHQHTFKQQPFSLKVSHTVP</sequence>
<organism evidence="1 2">
    <name type="scientific">Conger conger</name>
    <name type="common">Conger eel</name>
    <name type="synonym">Muraena conger</name>
    <dbReference type="NCBI Taxonomy" id="82655"/>
    <lineage>
        <taxon>Eukaryota</taxon>
        <taxon>Metazoa</taxon>
        <taxon>Chordata</taxon>
        <taxon>Craniata</taxon>
        <taxon>Vertebrata</taxon>
        <taxon>Euteleostomi</taxon>
        <taxon>Actinopterygii</taxon>
        <taxon>Neopterygii</taxon>
        <taxon>Teleostei</taxon>
        <taxon>Anguilliformes</taxon>
        <taxon>Congridae</taxon>
        <taxon>Conger</taxon>
    </lineage>
</organism>
<evidence type="ECO:0000313" key="2">
    <source>
        <dbReference type="Proteomes" id="UP001152803"/>
    </source>
</evidence>